<dbReference type="RefSeq" id="XP_013774444.1">
    <property type="nucleotide sequence ID" value="XM_013918990.1"/>
</dbReference>
<accession>A0ABM1B457</accession>
<dbReference type="SUPFAM" id="SSF52540">
    <property type="entry name" value="P-loop containing nucleoside triphosphate hydrolases"/>
    <property type="match status" value="1"/>
</dbReference>
<keyword evidence="1" id="KW-0378">Hydrolase</keyword>
<feature type="domain" description="DNA helicase Pif1-like DEAD-box helicase" evidence="2">
    <location>
        <begin position="403"/>
        <end position="531"/>
    </location>
</feature>
<evidence type="ECO:0000313" key="4">
    <source>
        <dbReference type="RefSeq" id="XP_013774444.1"/>
    </source>
</evidence>
<dbReference type="Proteomes" id="UP000694941">
    <property type="component" value="Unplaced"/>
</dbReference>
<keyword evidence="1" id="KW-0233">DNA recombination</keyword>
<comment type="catalytic activity">
    <reaction evidence="1">
        <text>ATP + H2O = ADP + phosphate + H(+)</text>
        <dbReference type="Rhea" id="RHEA:13065"/>
        <dbReference type="ChEBI" id="CHEBI:15377"/>
        <dbReference type="ChEBI" id="CHEBI:15378"/>
        <dbReference type="ChEBI" id="CHEBI:30616"/>
        <dbReference type="ChEBI" id="CHEBI:43474"/>
        <dbReference type="ChEBI" id="CHEBI:456216"/>
        <dbReference type="EC" id="5.6.2.3"/>
    </reaction>
</comment>
<dbReference type="PANTHER" id="PTHR10492">
    <property type="match status" value="1"/>
</dbReference>
<dbReference type="Gene3D" id="3.40.50.300">
    <property type="entry name" value="P-loop containing nucleotide triphosphate hydrolases"/>
    <property type="match status" value="1"/>
</dbReference>
<keyword evidence="1" id="KW-0227">DNA damage</keyword>
<name>A0ABM1B457_LIMPO</name>
<dbReference type="GeneID" id="106459369"/>
<keyword evidence="1" id="KW-0347">Helicase</keyword>
<comment type="cofactor">
    <cofactor evidence="1">
        <name>Mg(2+)</name>
        <dbReference type="ChEBI" id="CHEBI:18420"/>
    </cofactor>
</comment>
<evidence type="ECO:0000259" key="2">
    <source>
        <dbReference type="Pfam" id="PF05970"/>
    </source>
</evidence>
<sequence>MIDGKCSKRYPRALVSNTVTGNDGYPLYRRRSAEDGGKLATIQMRNGDIEVDNRWVVPYSPLLSKTYKAHINVEYCNSVKSIKYICKYVNKGSDMAVFGVQPERSDRNVVIHINEIAQYQAGRYISSNEAVWRILSFPIHERSPAVVHLAVHLENEQRVYFTAANVQQIALNPLATTLNAFFTLCQNDAFAKTLLYSEVPTCYTWNASRKSFERRKRGERVDGQPGIFKDTTIGRLYTLHPNQDECFFLRMLLVNVPGPTSFQQLRIVNGVTHVTFHSACQALNLLENDWDVCINDVCNTSHTNQIRALFAIILTACSPSSPRELWEKYKSHMAEDIFRRIRKKNSNMSMDFTSEIYNEALINQLGMPSPNRSAAASFDAELRREQNYNTGDLLSYVQSNIPKLTLEQKGIYDKIMQTVSNGVGEIFFLDAPGGTGKTFLIRLILAAIRSQNDIALALALSRIAATLLPGGRTVHSALKLPLNMQFIETPTCNITKASGMGKVLQKCKLIVWDECTMAHKKSLEALDYILTHKEIRSKTLMNNTM</sequence>
<keyword evidence="3" id="KW-1185">Reference proteome</keyword>
<keyword evidence="1" id="KW-0067">ATP-binding</keyword>
<organism evidence="3 4">
    <name type="scientific">Limulus polyphemus</name>
    <name type="common">Atlantic horseshoe crab</name>
    <dbReference type="NCBI Taxonomy" id="6850"/>
    <lineage>
        <taxon>Eukaryota</taxon>
        <taxon>Metazoa</taxon>
        <taxon>Ecdysozoa</taxon>
        <taxon>Arthropoda</taxon>
        <taxon>Chelicerata</taxon>
        <taxon>Merostomata</taxon>
        <taxon>Xiphosura</taxon>
        <taxon>Limulidae</taxon>
        <taxon>Limulus</taxon>
    </lineage>
</organism>
<dbReference type="EC" id="5.6.2.3" evidence="1"/>
<evidence type="ECO:0000256" key="1">
    <source>
        <dbReference type="RuleBase" id="RU363044"/>
    </source>
</evidence>
<dbReference type="InterPro" id="IPR010285">
    <property type="entry name" value="DNA_helicase_pif1-like_DEAD"/>
</dbReference>
<proteinExistence type="inferred from homology"/>
<protein>
    <recommendedName>
        <fullName evidence="1">ATP-dependent DNA helicase</fullName>
        <ecNumber evidence="1">5.6.2.3</ecNumber>
    </recommendedName>
</protein>
<dbReference type="Pfam" id="PF05970">
    <property type="entry name" value="PIF1"/>
    <property type="match status" value="1"/>
</dbReference>
<dbReference type="InterPro" id="IPR027417">
    <property type="entry name" value="P-loop_NTPase"/>
</dbReference>
<gene>
    <name evidence="4" type="primary">LOC106459369</name>
</gene>
<evidence type="ECO:0000313" key="3">
    <source>
        <dbReference type="Proteomes" id="UP000694941"/>
    </source>
</evidence>
<keyword evidence="1" id="KW-0547">Nucleotide-binding</keyword>
<reference evidence="4" key="1">
    <citation type="submission" date="2025-08" db="UniProtKB">
        <authorList>
            <consortium name="RefSeq"/>
        </authorList>
    </citation>
    <scope>IDENTIFICATION</scope>
    <source>
        <tissue evidence="4">Muscle</tissue>
    </source>
</reference>
<keyword evidence="1" id="KW-0234">DNA repair</keyword>
<comment type="similarity">
    <text evidence="1">Belongs to the helicase family.</text>
</comment>
<dbReference type="PANTHER" id="PTHR10492:SF57">
    <property type="entry name" value="ATP-DEPENDENT DNA HELICASE"/>
    <property type="match status" value="1"/>
</dbReference>